<feature type="transmembrane region" description="Helical" evidence="1">
    <location>
        <begin position="158"/>
        <end position="181"/>
    </location>
</feature>
<dbReference type="PROSITE" id="PS50887">
    <property type="entry name" value="GGDEF"/>
    <property type="match status" value="1"/>
</dbReference>
<dbReference type="PROSITE" id="PS50113">
    <property type="entry name" value="PAC"/>
    <property type="match status" value="1"/>
</dbReference>
<dbReference type="SUPFAM" id="SSF55785">
    <property type="entry name" value="PYP-like sensor domain (PAS domain)"/>
    <property type="match status" value="1"/>
</dbReference>
<keyword evidence="1" id="KW-1133">Transmembrane helix</keyword>
<sequence>MLALRKRLSYKQAKWALGLMLLLSIIMSSFQIIADWREEKDSIHHRIMATFNTVKSATTEAAYTLNSSLAEQVLAGLIQSNVFREVTLRDELGNQLAYLYRPVKPSNFRWLSDYLFSGLTKRVELPLNYDGRITVGSVTGVVDVGAVTASFISRSVRLLGITLTMTLLFGMSMMTLFYLLTSRPLNRFIEKLSQLSDKTLSSTTLQFEETSRDDELGVLARTFSALWHQQKYVESQLEKSESYFKAVLHQSSECMLLANLKGRILDCNSEASHLLRYDQEHLLTLNIQDIDPKNHLSSMELSLTRTEDVKLFETEYRRSDGHLIPVEVRSNVIFLDEKPHFLASVRDITERRKDQEKVRYLAYYDALTELPNRRFFNERLEKTVEKAKQSGVVGGLLFIDLDRFKSINDSLGHHTGDIVLVRAAKRVQSLLSEQDVVARIGGDEFVVLLPSVSVDSGKAQAEVTRLANDILDALSRPIHLNRTEILLTASIGISLFPLDQSDGMNILQKADTAMYQAKENGRGNLHFYNDAMRNSAAERLAMEKALHYALEKDEFYLVYQPQVNDRGYIIGFEALLRWHNKELGQVSPGRFIPVAEEIGLIGELGQWVLDTACHQLKIWQDAGLPPRFKTLAINISPSQFAKDSFVDTIQDVIERTNIDPNLLDLEITEGMLVESITSVAAKMRSLKEKNVHFSIDDFGTGYSSLRYLQHLPLDQLKIDQSFVRDISSDPNSHVIINTIISMASHMNLSVLAEGVEHGEEKDILMRIGCSRFQGYYFSRPVEVDTATALLLNDAPLPSNMDAKSSITAAAQISAGG</sequence>
<dbReference type="CDD" id="cd01949">
    <property type="entry name" value="GGDEF"/>
    <property type="match status" value="1"/>
</dbReference>
<dbReference type="InterPro" id="IPR000700">
    <property type="entry name" value="PAS-assoc_C"/>
</dbReference>
<feature type="domain" description="EAL" evidence="3">
    <location>
        <begin position="539"/>
        <end position="794"/>
    </location>
</feature>
<evidence type="ECO:0000259" key="4">
    <source>
        <dbReference type="PROSITE" id="PS50887"/>
    </source>
</evidence>
<dbReference type="SMART" id="SM00086">
    <property type="entry name" value="PAC"/>
    <property type="match status" value="1"/>
</dbReference>
<dbReference type="InterPro" id="IPR001610">
    <property type="entry name" value="PAC"/>
</dbReference>
<dbReference type="InterPro" id="IPR052155">
    <property type="entry name" value="Biofilm_reg_signaling"/>
</dbReference>
<dbReference type="CDD" id="cd00130">
    <property type="entry name" value="PAS"/>
    <property type="match status" value="1"/>
</dbReference>
<dbReference type="Pfam" id="PF13426">
    <property type="entry name" value="PAS_9"/>
    <property type="match status" value="1"/>
</dbReference>
<dbReference type="SUPFAM" id="SSF141868">
    <property type="entry name" value="EAL domain-like"/>
    <property type="match status" value="1"/>
</dbReference>
<dbReference type="PROSITE" id="PS50883">
    <property type="entry name" value="EAL"/>
    <property type="match status" value="1"/>
</dbReference>
<dbReference type="Proteomes" id="UP001379949">
    <property type="component" value="Unassembled WGS sequence"/>
</dbReference>
<dbReference type="InterPro" id="IPR000014">
    <property type="entry name" value="PAS"/>
</dbReference>
<proteinExistence type="predicted"/>
<evidence type="ECO:0000313" key="6">
    <source>
        <dbReference type="Proteomes" id="UP001379949"/>
    </source>
</evidence>
<dbReference type="Pfam" id="PF00563">
    <property type="entry name" value="EAL"/>
    <property type="match status" value="1"/>
</dbReference>
<dbReference type="RefSeq" id="WP_341566339.1">
    <property type="nucleotide sequence ID" value="NZ_JBAKAR010000002.1"/>
</dbReference>
<dbReference type="SMART" id="SM00052">
    <property type="entry name" value="EAL"/>
    <property type="match status" value="1"/>
</dbReference>
<evidence type="ECO:0000259" key="3">
    <source>
        <dbReference type="PROSITE" id="PS50883"/>
    </source>
</evidence>
<dbReference type="SMART" id="SM00267">
    <property type="entry name" value="GGDEF"/>
    <property type="match status" value="1"/>
</dbReference>
<evidence type="ECO:0000313" key="5">
    <source>
        <dbReference type="EMBL" id="MEL0612246.1"/>
    </source>
</evidence>
<dbReference type="InterPro" id="IPR000160">
    <property type="entry name" value="GGDEF_dom"/>
</dbReference>
<dbReference type="Pfam" id="PF00990">
    <property type="entry name" value="GGDEF"/>
    <property type="match status" value="1"/>
</dbReference>
<feature type="domain" description="GGDEF" evidence="4">
    <location>
        <begin position="392"/>
        <end position="530"/>
    </location>
</feature>
<reference evidence="5 6" key="1">
    <citation type="submission" date="2024-02" db="EMBL/GenBank/DDBJ databases">
        <title>Bacteria isolated from the canopy kelp, Nereocystis luetkeana.</title>
        <authorList>
            <person name="Pfister C.A."/>
            <person name="Younker I.T."/>
            <person name="Light S.H."/>
        </authorList>
    </citation>
    <scope>NUCLEOTIDE SEQUENCE [LARGE SCALE GENOMIC DNA]</scope>
    <source>
        <strain evidence="5 6">TI.4.07</strain>
    </source>
</reference>
<feature type="domain" description="PAC" evidence="2">
    <location>
        <begin position="310"/>
        <end position="360"/>
    </location>
</feature>
<dbReference type="SUPFAM" id="SSF55073">
    <property type="entry name" value="Nucleotide cyclase"/>
    <property type="match status" value="1"/>
</dbReference>
<accession>A0ABU9G195</accession>
<keyword evidence="1" id="KW-0812">Transmembrane</keyword>
<dbReference type="InterPro" id="IPR001633">
    <property type="entry name" value="EAL_dom"/>
</dbReference>
<dbReference type="PANTHER" id="PTHR44757">
    <property type="entry name" value="DIGUANYLATE CYCLASE DGCP"/>
    <property type="match status" value="1"/>
</dbReference>
<keyword evidence="1" id="KW-0472">Membrane</keyword>
<evidence type="ECO:0000256" key="1">
    <source>
        <dbReference type="SAM" id="Phobius"/>
    </source>
</evidence>
<dbReference type="InterPro" id="IPR029787">
    <property type="entry name" value="Nucleotide_cyclase"/>
</dbReference>
<dbReference type="Gene3D" id="3.30.70.270">
    <property type="match status" value="1"/>
</dbReference>
<dbReference type="Gene3D" id="3.20.20.450">
    <property type="entry name" value="EAL domain"/>
    <property type="match status" value="1"/>
</dbReference>
<name>A0ABU9G195_9GAMM</name>
<dbReference type="CDD" id="cd01948">
    <property type="entry name" value="EAL"/>
    <property type="match status" value="1"/>
</dbReference>
<dbReference type="NCBIfam" id="TIGR00229">
    <property type="entry name" value="sensory_box"/>
    <property type="match status" value="1"/>
</dbReference>
<dbReference type="EMBL" id="JBAKAR010000002">
    <property type="protein sequence ID" value="MEL0612246.1"/>
    <property type="molecule type" value="Genomic_DNA"/>
</dbReference>
<comment type="caution">
    <text evidence="5">The sequence shown here is derived from an EMBL/GenBank/DDBJ whole genome shotgun (WGS) entry which is preliminary data.</text>
</comment>
<dbReference type="NCBIfam" id="TIGR00254">
    <property type="entry name" value="GGDEF"/>
    <property type="match status" value="1"/>
</dbReference>
<dbReference type="Gene3D" id="6.10.340.10">
    <property type="match status" value="1"/>
</dbReference>
<keyword evidence="6" id="KW-1185">Reference proteome</keyword>
<dbReference type="InterPro" id="IPR043128">
    <property type="entry name" value="Rev_trsase/Diguanyl_cyclase"/>
</dbReference>
<organism evidence="5 6">
    <name type="scientific">Marinomonas arenicola</name>
    <dbReference type="NCBI Taxonomy" id="569601"/>
    <lineage>
        <taxon>Bacteria</taxon>
        <taxon>Pseudomonadati</taxon>
        <taxon>Pseudomonadota</taxon>
        <taxon>Gammaproteobacteria</taxon>
        <taxon>Oceanospirillales</taxon>
        <taxon>Oceanospirillaceae</taxon>
        <taxon>Marinomonas</taxon>
    </lineage>
</organism>
<dbReference type="InterPro" id="IPR035965">
    <property type="entry name" value="PAS-like_dom_sf"/>
</dbReference>
<gene>
    <name evidence="5" type="ORF">V6242_03745</name>
</gene>
<dbReference type="PANTHER" id="PTHR44757:SF2">
    <property type="entry name" value="BIOFILM ARCHITECTURE MAINTENANCE PROTEIN MBAA"/>
    <property type="match status" value="1"/>
</dbReference>
<dbReference type="Gene3D" id="3.30.450.20">
    <property type="entry name" value="PAS domain"/>
    <property type="match status" value="1"/>
</dbReference>
<protein>
    <submittedName>
        <fullName evidence="5">EAL domain-containing protein</fullName>
    </submittedName>
</protein>
<dbReference type="InterPro" id="IPR035919">
    <property type="entry name" value="EAL_sf"/>
</dbReference>
<evidence type="ECO:0000259" key="2">
    <source>
        <dbReference type="PROSITE" id="PS50113"/>
    </source>
</evidence>